<feature type="region of interest" description="Disordered" evidence="1">
    <location>
        <begin position="51"/>
        <end position="78"/>
    </location>
</feature>
<name>A0A507QZ14_MONPU</name>
<dbReference type="AlphaFoldDB" id="A0A507QZ14"/>
<evidence type="ECO:0000313" key="3">
    <source>
        <dbReference type="Proteomes" id="UP000319663"/>
    </source>
</evidence>
<dbReference type="Proteomes" id="UP000319663">
    <property type="component" value="Unassembled WGS sequence"/>
</dbReference>
<protein>
    <submittedName>
        <fullName evidence="2">Uncharacterized protein</fullName>
    </submittedName>
</protein>
<gene>
    <name evidence="2" type="ORF">MPDQ_005950</name>
</gene>
<sequence>MAFRSVEDVGPFSEAGREEWTESNPGLHLQKLAEDLQSISLQPCVDPKLFPKSETQKQRRAPLQLASSMNMSYPGAYA</sequence>
<accession>A0A507QZ14</accession>
<evidence type="ECO:0000313" key="2">
    <source>
        <dbReference type="EMBL" id="TQB73365.1"/>
    </source>
</evidence>
<keyword evidence="3" id="KW-1185">Reference proteome</keyword>
<feature type="region of interest" description="Disordered" evidence="1">
    <location>
        <begin position="1"/>
        <end position="26"/>
    </location>
</feature>
<reference evidence="2 3" key="1">
    <citation type="submission" date="2019-06" db="EMBL/GenBank/DDBJ databases">
        <title>Wine fermentation using esterase from Monascus purpureus.</title>
        <authorList>
            <person name="Geng C."/>
            <person name="Zhang Y."/>
        </authorList>
    </citation>
    <scope>NUCLEOTIDE SEQUENCE [LARGE SCALE GENOMIC DNA]</scope>
    <source>
        <strain evidence="2">HQ1</strain>
    </source>
</reference>
<organism evidence="2 3">
    <name type="scientific">Monascus purpureus</name>
    <name type="common">Red mold</name>
    <name type="synonym">Monascus anka</name>
    <dbReference type="NCBI Taxonomy" id="5098"/>
    <lineage>
        <taxon>Eukaryota</taxon>
        <taxon>Fungi</taxon>
        <taxon>Dikarya</taxon>
        <taxon>Ascomycota</taxon>
        <taxon>Pezizomycotina</taxon>
        <taxon>Eurotiomycetes</taxon>
        <taxon>Eurotiomycetidae</taxon>
        <taxon>Eurotiales</taxon>
        <taxon>Aspergillaceae</taxon>
        <taxon>Monascus</taxon>
    </lineage>
</organism>
<dbReference type="EMBL" id="VIFY01000046">
    <property type="protein sequence ID" value="TQB73365.1"/>
    <property type="molecule type" value="Genomic_DNA"/>
</dbReference>
<evidence type="ECO:0000256" key="1">
    <source>
        <dbReference type="SAM" id="MobiDB-lite"/>
    </source>
</evidence>
<proteinExistence type="predicted"/>
<comment type="caution">
    <text evidence="2">The sequence shown here is derived from an EMBL/GenBank/DDBJ whole genome shotgun (WGS) entry which is preliminary data.</text>
</comment>